<dbReference type="Proteomes" id="UP001311915">
    <property type="component" value="Unassembled WGS sequence"/>
</dbReference>
<protein>
    <submittedName>
        <fullName evidence="1">Uncharacterized protein</fullName>
    </submittedName>
</protein>
<evidence type="ECO:0000313" key="2">
    <source>
        <dbReference type="Proteomes" id="UP001311915"/>
    </source>
</evidence>
<keyword evidence="2" id="KW-1185">Reference proteome</keyword>
<proteinExistence type="predicted"/>
<gene>
    <name evidence="1" type="ORF">R3W88_011583</name>
</gene>
<comment type="caution">
    <text evidence="1">The sequence shown here is derived from an EMBL/GenBank/DDBJ whole genome shotgun (WGS) entry which is preliminary data.</text>
</comment>
<evidence type="ECO:0000313" key="1">
    <source>
        <dbReference type="EMBL" id="KAK4721350.1"/>
    </source>
</evidence>
<dbReference type="EMBL" id="JAWPEI010000007">
    <property type="protein sequence ID" value="KAK4721350.1"/>
    <property type="molecule type" value="Genomic_DNA"/>
</dbReference>
<accession>A0AAV9L912</accession>
<dbReference type="AlphaFoldDB" id="A0AAV9L912"/>
<organism evidence="1 2">
    <name type="scientific">Solanum pinnatisectum</name>
    <name type="common">tansyleaf nightshade</name>
    <dbReference type="NCBI Taxonomy" id="50273"/>
    <lineage>
        <taxon>Eukaryota</taxon>
        <taxon>Viridiplantae</taxon>
        <taxon>Streptophyta</taxon>
        <taxon>Embryophyta</taxon>
        <taxon>Tracheophyta</taxon>
        <taxon>Spermatophyta</taxon>
        <taxon>Magnoliopsida</taxon>
        <taxon>eudicotyledons</taxon>
        <taxon>Gunneridae</taxon>
        <taxon>Pentapetalae</taxon>
        <taxon>asterids</taxon>
        <taxon>lamiids</taxon>
        <taxon>Solanales</taxon>
        <taxon>Solanaceae</taxon>
        <taxon>Solanoideae</taxon>
        <taxon>Solaneae</taxon>
        <taxon>Solanum</taxon>
    </lineage>
</organism>
<sequence length="78" mass="8798">MARSLGNLSEEITHEFYASYAATVHNAMPKWAKPLAQPPLQATLVRNFSVNISKTTIHHFIYGPAHTLPINIAEYDYK</sequence>
<reference evidence="1 2" key="1">
    <citation type="submission" date="2023-10" db="EMBL/GenBank/DDBJ databases">
        <title>Genome-Wide Identification Analysis in wild type Solanum Pinnatisectum Reveals Some Genes Defensing Phytophthora Infestans.</title>
        <authorList>
            <person name="Sun C."/>
        </authorList>
    </citation>
    <scope>NUCLEOTIDE SEQUENCE [LARGE SCALE GENOMIC DNA]</scope>
    <source>
        <strain evidence="1">LQN</strain>
        <tissue evidence="1">Leaf</tissue>
    </source>
</reference>
<name>A0AAV9L912_9SOLN</name>